<comment type="caution">
    <text evidence="3">The sequence shown here is derived from an EMBL/GenBank/DDBJ whole genome shotgun (WGS) entry which is preliminary data.</text>
</comment>
<dbReference type="InterPro" id="IPR047057">
    <property type="entry name" value="MerR_fam"/>
</dbReference>
<keyword evidence="1 3" id="KW-0238">DNA-binding</keyword>
<keyword evidence="4" id="KW-1185">Reference proteome</keyword>
<dbReference type="Gene3D" id="1.10.1660.10">
    <property type="match status" value="1"/>
</dbReference>
<accession>A0A7X0III8</accession>
<dbReference type="GO" id="GO:0003700">
    <property type="term" value="F:DNA-binding transcription factor activity"/>
    <property type="evidence" value="ECO:0007669"/>
    <property type="project" value="InterPro"/>
</dbReference>
<dbReference type="GO" id="GO:0003677">
    <property type="term" value="F:DNA binding"/>
    <property type="evidence" value="ECO:0007669"/>
    <property type="project" value="UniProtKB-KW"/>
</dbReference>
<dbReference type="SMART" id="SM00422">
    <property type="entry name" value="HTH_MERR"/>
    <property type="match status" value="1"/>
</dbReference>
<dbReference type="PANTHER" id="PTHR30204">
    <property type="entry name" value="REDOX-CYCLING DRUG-SENSING TRANSCRIPTIONAL ACTIVATOR SOXR"/>
    <property type="match status" value="1"/>
</dbReference>
<reference evidence="3 4" key="1">
    <citation type="submission" date="2020-08" db="EMBL/GenBank/DDBJ databases">
        <title>Sequencing the genomes of 1000 actinobacteria strains.</title>
        <authorList>
            <person name="Klenk H.-P."/>
        </authorList>
    </citation>
    <scope>NUCLEOTIDE SEQUENCE [LARGE SCALE GENOMIC DNA]</scope>
    <source>
        <strain evidence="3 4">DSM 44936</strain>
    </source>
</reference>
<dbReference type="RefSeq" id="WP_184985506.1">
    <property type="nucleotide sequence ID" value="NZ_BAAALO010000019.1"/>
</dbReference>
<dbReference type="PRINTS" id="PR00040">
    <property type="entry name" value="HTHMERR"/>
</dbReference>
<protein>
    <submittedName>
        <fullName evidence="3">DNA-binding transcriptional MerR regulator</fullName>
    </submittedName>
</protein>
<evidence type="ECO:0000259" key="2">
    <source>
        <dbReference type="PROSITE" id="PS50937"/>
    </source>
</evidence>
<dbReference type="SUPFAM" id="SSF46955">
    <property type="entry name" value="Putative DNA-binding domain"/>
    <property type="match status" value="1"/>
</dbReference>
<dbReference type="CDD" id="cd01109">
    <property type="entry name" value="HTH_YyaN"/>
    <property type="match status" value="1"/>
</dbReference>
<evidence type="ECO:0000256" key="1">
    <source>
        <dbReference type="ARBA" id="ARBA00023125"/>
    </source>
</evidence>
<proteinExistence type="predicted"/>
<dbReference type="Pfam" id="PF13411">
    <property type="entry name" value="MerR_1"/>
    <property type="match status" value="1"/>
</dbReference>
<dbReference type="InterPro" id="IPR009061">
    <property type="entry name" value="DNA-bd_dom_put_sf"/>
</dbReference>
<evidence type="ECO:0000313" key="4">
    <source>
        <dbReference type="Proteomes" id="UP000555564"/>
    </source>
</evidence>
<dbReference type="PROSITE" id="PS50937">
    <property type="entry name" value="HTH_MERR_2"/>
    <property type="match status" value="1"/>
</dbReference>
<evidence type="ECO:0000313" key="3">
    <source>
        <dbReference type="EMBL" id="MBB6475871.1"/>
    </source>
</evidence>
<name>A0A7X0III8_9ACTN</name>
<organism evidence="3 4">
    <name type="scientific">Sphaerisporangium rubeum</name>
    <dbReference type="NCBI Taxonomy" id="321317"/>
    <lineage>
        <taxon>Bacteria</taxon>
        <taxon>Bacillati</taxon>
        <taxon>Actinomycetota</taxon>
        <taxon>Actinomycetes</taxon>
        <taxon>Streptosporangiales</taxon>
        <taxon>Streptosporangiaceae</taxon>
        <taxon>Sphaerisporangium</taxon>
    </lineage>
</organism>
<dbReference type="PANTHER" id="PTHR30204:SF98">
    <property type="entry name" value="HTH-TYPE TRANSCRIPTIONAL REGULATOR ADHR"/>
    <property type="match status" value="1"/>
</dbReference>
<dbReference type="InterPro" id="IPR000551">
    <property type="entry name" value="MerR-type_HTH_dom"/>
</dbReference>
<feature type="domain" description="HTH merR-type" evidence="2">
    <location>
        <begin position="7"/>
        <end position="76"/>
    </location>
</feature>
<sequence>MMRPVSVYTPGEAAEESGFSLDTLRYYERIGLLEPVQRNSAGQRRFSDGDIGWLGMLRCLRGTGMPISEMLRFAELTRAGDHTVADRIALLEAHDRAVEAKIAELREKQSAIQYKIGYYRDVLALDDLDRVPDEADAST</sequence>
<dbReference type="EMBL" id="JACHIU010000001">
    <property type="protein sequence ID" value="MBB6475871.1"/>
    <property type="molecule type" value="Genomic_DNA"/>
</dbReference>
<gene>
    <name evidence="3" type="ORF">BJ992_005302</name>
</gene>
<dbReference type="Proteomes" id="UP000555564">
    <property type="component" value="Unassembled WGS sequence"/>
</dbReference>
<dbReference type="AlphaFoldDB" id="A0A7X0III8"/>